<dbReference type="OrthoDB" id="4409132at2"/>
<sequence length="75" mass="8903">MFNFFKKKEEPSRHVAAEHTNLPLDDFMTRLVAQELPVLDSADRKRIYELLREYEGPIISSQEQLPEEVRQIMDL</sequence>
<keyword evidence="2" id="KW-1185">Reference proteome</keyword>
<evidence type="ECO:0000313" key="2">
    <source>
        <dbReference type="Proteomes" id="UP000199065"/>
    </source>
</evidence>
<proteinExistence type="predicted"/>
<protein>
    <submittedName>
        <fullName evidence="1">Uncharacterized protein</fullName>
    </submittedName>
</protein>
<evidence type="ECO:0000313" key="1">
    <source>
        <dbReference type="EMBL" id="SFG82690.1"/>
    </source>
</evidence>
<accession>A0A1I2V0L9</accession>
<name>A0A1I2V0L9_9CORY</name>
<dbReference type="AlphaFoldDB" id="A0A1I2V0L9"/>
<organism evidence="1 2">
    <name type="scientific">Corynebacterium spheniscorum</name>
    <dbReference type="NCBI Taxonomy" id="185761"/>
    <lineage>
        <taxon>Bacteria</taxon>
        <taxon>Bacillati</taxon>
        <taxon>Actinomycetota</taxon>
        <taxon>Actinomycetes</taxon>
        <taxon>Mycobacteriales</taxon>
        <taxon>Corynebacteriaceae</taxon>
        <taxon>Corynebacterium</taxon>
    </lineage>
</organism>
<gene>
    <name evidence="1" type="ORF">SAMN05660282_02074</name>
</gene>
<dbReference type="Proteomes" id="UP000199065">
    <property type="component" value="Unassembled WGS sequence"/>
</dbReference>
<reference evidence="1 2" key="1">
    <citation type="submission" date="2016-10" db="EMBL/GenBank/DDBJ databases">
        <authorList>
            <person name="de Groot N.N."/>
        </authorList>
    </citation>
    <scope>NUCLEOTIDE SEQUENCE [LARGE SCALE GENOMIC DNA]</scope>
    <source>
        <strain>J11</strain>
        <strain evidence="2">PG 39</strain>
    </source>
</reference>
<dbReference type="EMBL" id="FOPJ01000017">
    <property type="protein sequence ID" value="SFG82690.1"/>
    <property type="molecule type" value="Genomic_DNA"/>
</dbReference>
<dbReference type="RefSeq" id="WP_092287071.1">
    <property type="nucleotide sequence ID" value="NZ_FOPJ01000017.1"/>
</dbReference>